<name>A0A841FE92_9ACTN</name>
<gene>
    <name evidence="7" type="ORF">HNR73_001180</name>
</gene>
<accession>A0A841FE92</accession>
<feature type="transmembrane region" description="Helical" evidence="5">
    <location>
        <begin position="6"/>
        <end position="25"/>
    </location>
</feature>
<keyword evidence="8" id="KW-1185">Reference proteome</keyword>
<protein>
    <submittedName>
        <fullName evidence="7">Putative membrane protein YphA (DoxX/SURF4 family)</fullName>
    </submittedName>
</protein>
<dbReference type="RefSeq" id="WP_184786206.1">
    <property type="nucleotide sequence ID" value="NZ_BONT01000115.1"/>
</dbReference>
<comment type="subcellular location">
    <subcellularLocation>
        <location evidence="1">Membrane</location>
        <topology evidence="1">Multi-pass membrane protein</topology>
    </subcellularLocation>
</comment>
<proteinExistence type="predicted"/>
<evidence type="ECO:0000259" key="6">
    <source>
        <dbReference type="Pfam" id="PF07291"/>
    </source>
</evidence>
<keyword evidence="3 5" id="KW-1133">Transmembrane helix</keyword>
<dbReference type="Pfam" id="PF07291">
    <property type="entry name" value="MauE"/>
    <property type="match status" value="1"/>
</dbReference>
<dbReference type="AlphaFoldDB" id="A0A841FE92"/>
<evidence type="ECO:0000256" key="3">
    <source>
        <dbReference type="ARBA" id="ARBA00022989"/>
    </source>
</evidence>
<evidence type="ECO:0000313" key="7">
    <source>
        <dbReference type="EMBL" id="MBB6033333.1"/>
    </source>
</evidence>
<sequence length="183" mass="18998">MEYLALACRALLIVVFLVSALTKLTSPVRYRSFVRATRRMRVVPRALVKQTAVLVVAAEASIAILLAIPTTITALAGFTIAFGLLAGFTVGIIVAVRDGDTEPCACFGKSTTPMGPQHVGRNAFLLLAATAGFTGALIGGPFDLGMAAIAAVGGLVFGGLVTVFDDLYELFRPTPAASSSRHG</sequence>
<feature type="transmembrane region" description="Helical" evidence="5">
    <location>
        <begin position="144"/>
        <end position="164"/>
    </location>
</feature>
<evidence type="ECO:0000256" key="4">
    <source>
        <dbReference type="ARBA" id="ARBA00023136"/>
    </source>
</evidence>
<keyword evidence="4 5" id="KW-0472">Membrane</keyword>
<dbReference type="Proteomes" id="UP000548476">
    <property type="component" value="Unassembled WGS sequence"/>
</dbReference>
<feature type="transmembrane region" description="Helical" evidence="5">
    <location>
        <begin position="46"/>
        <end position="68"/>
    </location>
</feature>
<dbReference type="GO" id="GO:0016020">
    <property type="term" value="C:membrane"/>
    <property type="evidence" value="ECO:0007669"/>
    <property type="project" value="UniProtKB-SubCell"/>
</dbReference>
<evidence type="ECO:0000256" key="5">
    <source>
        <dbReference type="SAM" id="Phobius"/>
    </source>
</evidence>
<evidence type="ECO:0000256" key="2">
    <source>
        <dbReference type="ARBA" id="ARBA00022692"/>
    </source>
</evidence>
<dbReference type="InterPro" id="IPR009908">
    <property type="entry name" value="Methylamine_util_MauE"/>
</dbReference>
<reference evidence="7 8" key="1">
    <citation type="submission" date="2020-08" db="EMBL/GenBank/DDBJ databases">
        <title>Genomic Encyclopedia of Type Strains, Phase IV (KMG-IV): sequencing the most valuable type-strain genomes for metagenomic binning, comparative biology and taxonomic classification.</title>
        <authorList>
            <person name="Goeker M."/>
        </authorList>
    </citation>
    <scope>NUCLEOTIDE SEQUENCE [LARGE SCALE GENOMIC DNA]</scope>
    <source>
        <strain evidence="7 8">YIM 65646</strain>
    </source>
</reference>
<dbReference type="EMBL" id="JACHGT010000002">
    <property type="protein sequence ID" value="MBB6033333.1"/>
    <property type="molecule type" value="Genomic_DNA"/>
</dbReference>
<evidence type="ECO:0000313" key="8">
    <source>
        <dbReference type="Proteomes" id="UP000548476"/>
    </source>
</evidence>
<dbReference type="GO" id="GO:0030416">
    <property type="term" value="P:methylamine metabolic process"/>
    <property type="evidence" value="ECO:0007669"/>
    <property type="project" value="InterPro"/>
</dbReference>
<feature type="transmembrane region" description="Helical" evidence="5">
    <location>
        <begin position="74"/>
        <end position="96"/>
    </location>
</feature>
<comment type="caution">
    <text evidence="7">The sequence shown here is derived from an EMBL/GenBank/DDBJ whole genome shotgun (WGS) entry which is preliminary data.</text>
</comment>
<evidence type="ECO:0000256" key="1">
    <source>
        <dbReference type="ARBA" id="ARBA00004141"/>
    </source>
</evidence>
<organism evidence="7 8">
    <name type="scientific">Phytomonospora endophytica</name>
    <dbReference type="NCBI Taxonomy" id="714109"/>
    <lineage>
        <taxon>Bacteria</taxon>
        <taxon>Bacillati</taxon>
        <taxon>Actinomycetota</taxon>
        <taxon>Actinomycetes</taxon>
        <taxon>Micromonosporales</taxon>
        <taxon>Micromonosporaceae</taxon>
        <taxon>Phytomonospora</taxon>
    </lineage>
</organism>
<feature type="transmembrane region" description="Helical" evidence="5">
    <location>
        <begin position="119"/>
        <end position="138"/>
    </location>
</feature>
<feature type="domain" description="Methylamine utilisation protein MauE" evidence="6">
    <location>
        <begin position="1"/>
        <end position="133"/>
    </location>
</feature>
<keyword evidence="2 5" id="KW-0812">Transmembrane</keyword>